<dbReference type="AlphaFoldDB" id="A0A0D2B5B2"/>
<dbReference type="GO" id="GO:0051170">
    <property type="term" value="P:import into nucleus"/>
    <property type="evidence" value="ECO:0007669"/>
    <property type="project" value="TreeGrafter"/>
</dbReference>
<evidence type="ECO:0000256" key="1">
    <source>
        <dbReference type="ARBA" id="ARBA00004450"/>
    </source>
</evidence>
<feature type="transmembrane region" description="Helical" evidence="7">
    <location>
        <begin position="173"/>
        <end position="192"/>
    </location>
</feature>
<comment type="subcellular location">
    <subcellularLocation>
        <location evidence="1">Mitochondrion outer membrane</location>
        <topology evidence="1">Peripheral membrane protein</topology>
    </subcellularLocation>
</comment>
<keyword evidence="7" id="KW-0812">Transmembrane</keyword>
<dbReference type="HOGENOM" id="CLU_636480_0_0_1"/>
<dbReference type="FunFam" id="3.40.50.720:FF:000366">
    <property type="entry name" value="Protein FMP52, mitochondrial"/>
    <property type="match status" value="1"/>
</dbReference>
<dbReference type="OrthoDB" id="430436at2759"/>
<protein>
    <recommendedName>
        <fullName evidence="10">NAD(P)-binding domain-containing protein</fullName>
    </recommendedName>
</protein>
<keyword evidence="3" id="KW-1000">Mitochondrion outer membrane</keyword>
<evidence type="ECO:0008006" key="10">
    <source>
        <dbReference type="Google" id="ProtNLM"/>
    </source>
</evidence>
<evidence type="ECO:0000256" key="3">
    <source>
        <dbReference type="ARBA" id="ARBA00022787"/>
    </source>
</evidence>
<dbReference type="GO" id="GO:0005741">
    <property type="term" value="C:mitochondrial outer membrane"/>
    <property type="evidence" value="ECO:0007669"/>
    <property type="project" value="UniProtKB-SubCell"/>
</dbReference>
<keyword evidence="4" id="KW-0809">Transit peptide</keyword>
<dbReference type="InterPro" id="IPR014843">
    <property type="entry name" value="Him1/Fmp52"/>
</dbReference>
<gene>
    <name evidence="8" type="ORF">PV09_02865</name>
</gene>
<dbReference type="InParanoid" id="A0A0D2B5B2"/>
<dbReference type="Proteomes" id="UP000053259">
    <property type="component" value="Unassembled WGS sequence"/>
</dbReference>
<evidence type="ECO:0000256" key="4">
    <source>
        <dbReference type="ARBA" id="ARBA00022946"/>
    </source>
</evidence>
<keyword evidence="5" id="KW-0496">Mitochondrion</keyword>
<sequence length="431" mass="47365">MAPIIWGLDLSEIQWSKFKNSYMWSNQYHLRRTKFVLYQAAMILCVVSESLGTDVLSDYVDEQKQVEHNQPERTIKNDNIVGSFSYNIFVGVYVATIFGSGFFFDLFWPERHESTSVKMAWRVCSVLACCFTLSSAILLTVILSTKHAILVGDTTGLELQLSPPLSYKHNGEAIASVVLLWCGWVATCASRVKSESNVLKMTTAVLAGSTGLVGSNILLTLLAHPAFTSVQPFTRRKLSVESPKLSLIESTESETWPTLFPSGASIFFAALGTTRAQAGGVENQRKIDLDLNLALAKAAKERGVQTYVLISSGGANASSRLAYPKMKGELEEAVKALGFKHTVILRPGLIVGDREDSRPTEFALRKVAGFMGHFLGNKAKDSWAQDADVIAKAAVNASLQCLENKREEGVWMLGQADIVKLGRTEWTEPNK</sequence>
<dbReference type="RefSeq" id="XP_016216283.1">
    <property type="nucleotide sequence ID" value="XM_016355977.1"/>
</dbReference>
<dbReference type="PANTHER" id="PTHR14097">
    <property type="entry name" value="OXIDOREDUCTASE HTATIP2"/>
    <property type="match status" value="1"/>
</dbReference>
<dbReference type="SUPFAM" id="SSF51735">
    <property type="entry name" value="NAD(P)-binding Rossmann-fold domains"/>
    <property type="match status" value="1"/>
</dbReference>
<feature type="transmembrane region" description="Helical" evidence="7">
    <location>
        <begin position="120"/>
        <end position="143"/>
    </location>
</feature>
<dbReference type="STRING" id="253628.A0A0D2B5B2"/>
<dbReference type="InterPro" id="IPR036291">
    <property type="entry name" value="NAD(P)-bd_dom_sf"/>
</dbReference>
<dbReference type="Gene3D" id="3.40.50.720">
    <property type="entry name" value="NAD(P)-binding Rossmann-like Domain"/>
    <property type="match status" value="1"/>
</dbReference>
<evidence type="ECO:0000256" key="7">
    <source>
        <dbReference type="SAM" id="Phobius"/>
    </source>
</evidence>
<reference evidence="8 9" key="1">
    <citation type="submission" date="2015-01" db="EMBL/GenBank/DDBJ databases">
        <title>The Genome Sequence of Ochroconis gallopava CBS43764.</title>
        <authorList>
            <consortium name="The Broad Institute Genomics Platform"/>
            <person name="Cuomo C."/>
            <person name="de Hoog S."/>
            <person name="Gorbushina A."/>
            <person name="Stielow B."/>
            <person name="Teixiera M."/>
            <person name="Abouelleil A."/>
            <person name="Chapman S.B."/>
            <person name="Priest M."/>
            <person name="Young S.K."/>
            <person name="Wortman J."/>
            <person name="Nusbaum C."/>
            <person name="Birren B."/>
        </authorList>
    </citation>
    <scope>NUCLEOTIDE SEQUENCE [LARGE SCALE GENOMIC DNA]</scope>
    <source>
        <strain evidence="8 9">CBS 43764</strain>
    </source>
</reference>
<evidence type="ECO:0000256" key="5">
    <source>
        <dbReference type="ARBA" id="ARBA00023128"/>
    </source>
</evidence>
<dbReference type="PANTHER" id="PTHR14097:SF7">
    <property type="entry name" value="OXIDOREDUCTASE HTATIP2"/>
    <property type="match status" value="1"/>
</dbReference>
<proteinExistence type="inferred from homology"/>
<evidence type="ECO:0000256" key="6">
    <source>
        <dbReference type="ARBA" id="ARBA00023136"/>
    </source>
</evidence>
<keyword evidence="9" id="KW-1185">Reference proteome</keyword>
<dbReference type="EMBL" id="KN847535">
    <property type="protein sequence ID" value="KIW06414.1"/>
    <property type="molecule type" value="Genomic_DNA"/>
</dbReference>
<dbReference type="GeneID" id="27310838"/>
<feature type="transmembrane region" description="Helical" evidence="7">
    <location>
        <begin position="86"/>
        <end position="108"/>
    </location>
</feature>
<name>A0A0D2B5B2_9PEZI</name>
<feature type="transmembrane region" description="Helical" evidence="7">
    <location>
        <begin position="204"/>
        <end position="227"/>
    </location>
</feature>
<dbReference type="VEuPathDB" id="FungiDB:PV09_02865"/>
<keyword evidence="6 7" id="KW-0472">Membrane</keyword>
<organism evidence="8 9">
    <name type="scientific">Verruconis gallopava</name>
    <dbReference type="NCBI Taxonomy" id="253628"/>
    <lineage>
        <taxon>Eukaryota</taxon>
        <taxon>Fungi</taxon>
        <taxon>Dikarya</taxon>
        <taxon>Ascomycota</taxon>
        <taxon>Pezizomycotina</taxon>
        <taxon>Dothideomycetes</taxon>
        <taxon>Pleosporomycetidae</taxon>
        <taxon>Venturiales</taxon>
        <taxon>Sympoventuriaceae</taxon>
        <taxon>Verruconis</taxon>
    </lineage>
</organism>
<evidence type="ECO:0000313" key="8">
    <source>
        <dbReference type="EMBL" id="KIW06414.1"/>
    </source>
</evidence>
<comment type="similarity">
    <text evidence="2">Belongs to the FMP52 family.</text>
</comment>
<evidence type="ECO:0000256" key="2">
    <source>
        <dbReference type="ARBA" id="ARBA00006617"/>
    </source>
</evidence>
<dbReference type="Pfam" id="PF08732">
    <property type="entry name" value="HIM1"/>
    <property type="match status" value="1"/>
</dbReference>
<accession>A0A0D2B5B2</accession>
<evidence type="ECO:0000313" key="9">
    <source>
        <dbReference type="Proteomes" id="UP000053259"/>
    </source>
</evidence>
<keyword evidence="7" id="KW-1133">Transmembrane helix</keyword>